<keyword evidence="3" id="KW-1185">Reference proteome</keyword>
<evidence type="ECO:0000313" key="2">
    <source>
        <dbReference type="EMBL" id="CAF1523053.1"/>
    </source>
</evidence>
<dbReference type="EMBL" id="CAJNOR010004719">
    <property type="protein sequence ID" value="CAF1523053.1"/>
    <property type="molecule type" value="Genomic_DNA"/>
</dbReference>
<reference evidence="2" key="1">
    <citation type="submission" date="2021-02" db="EMBL/GenBank/DDBJ databases">
        <authorList>
            <person name="Nowell W R."/>
        </authorList>
    </citation>
    <scope>NUCLEOTIDE SEQUENCE</scope>
</reference>
<feature type="signal peptide" evidence="1">
    <location>
        <begin position="1"/>
        <end position="19"/>
    </location>
</feature>
<dbReference type="AlphaFoldDB" id="A0A815UQE3"/>
<feature type="chain" id="PRO_5032456756" evidence="1">
    <location>
        <begin position="20"/>
        <end position="123"/>
    </location>
</feature>
<gene>
    <name evidence="2" type="ORF">XAT740_LOCUS40925</name>
</gene>
<proteinExistence type="predicted"/>
<accession>A0A815UQE3</accession>
<evidence type="ECO:0000313" key="3">
    <source>
        <dbReference type="Proteomes" id="UP000663828"/>
    </source>
</evidence>
<protein>
    <submittedName>
        <fullName evidence="2">Uncharacterized protein</fullName>
    </submittedName>
</protein>
<name>A0A815UQE3_ADIRI</name>
<sequence length="123" mass="14617">MLTALYYLFLLSTRIGSNSNFYTNSYLQYDCIYYSYSTGFVLPAKIEYCFRSTTDVDLMPIEHFINTRDQNYTFHQLFQINVTAHDIFHWSTSIDLAEQYQDYLDHHNTSLQANQLFYNCTPP</sequence>
<comment type="caution">
    <text evidence="2">The sequence shown here is derived from an EMBL/GenBank/DDBJ whole genome shotgun (WGS) entry which is preliminary data.</text>
</comment>
<organism evidence="2 3">
    <name type="scientific">Adineta ricciae</name>
    <name type="common">Rotifer</name>
    <dbReference type="NCBI Taxonomy" id="249248"/>
    <lineage>
        <taxon>Eukaryota</taxon>
        <taxon>Metazoa</taxon>
        <taxon>Spiralia</taxon>
        <taxon>Gnathifera</taxon>
        <taxon>Rotifera</taxon>
        <taxon>Eurotatoria</taxon>
        <taxon>Bdelloidea</taxon>
        <taxon>Adinetida</taxon>
        <taxon>Adinetidae</taxon>
        <taxon>Adineta</taxon>
    </lineage>
</organism>
<evidence type="ECO:0000256" key="1">
    <source>
        <dbReference type="SAM" id="SignalP"/>
    </source>
</evidence>
<keyword evidence="1" id="KW-0732">Signal</keyword>
<dbReference type="Proteomes" id="UP000663828">
    <property type="component" value="Unassembled WGS sequence"/>
</dbReference>
<feature type="non-terminal residue" evidence="2">
    <location>
        <position position="123"/>
    </location>
</feature>